<reference evidence="1" key="2">
    <citation type="journal article" date="2020" name="Nat. Commun.">
        <title>Large-scale genome sequencing of mycorrhizal fungi provides insights into the early evolution of symbiotic traits.</title>
        <authorList>
            <person name="Miyauchi S."/>
            <person name="Kiss E."/>
            <person name="Kuo A."/>
            <person name="Drula E."/>
            <person name="Kohler A."/>
            <person name="Sanchez-Garcia M."/>
            <person name="Morin E."/>
            <person name="Andreopoulos B."/>
            <person name="Barry K.W."/>
            <person name="Bonito G."/>
            <person name="Buee M."/>
            <person name="Carver A."/>
            <person name="Chen C."/>
            <person name="Cichocki N."/>
            <person name="Clum A."/>
            <person name="Culley D."/>
            <person name="Crous P.W."/>
            <person name="Fauchery L."/>
            <person name="Girlanda M."/>
            <person name="Hayes R.D."/>
            <person name="Keri Z."/>
            <person name="LaButti K."/>
            <person name="Lipzen A."/>
            <person name="Lombard V."/>
            <person name="Magnuson J."/>
            <person name="Maillard F."/>
            <person name="Murat C."/>
            <person name="Nolan M."/>
            <person name="Ohm R.A."/>
            <person name="Pangilinan J."/>
            <person name="Pereira M.F."/>
            <person name="Perotto S."/>
            <person name="Peter M."/>
            <person name="Pfister S."/>
            <person name="Riley R."/>
            <person name="Sitrit Y."/>
            <person name="Stielow J.B."/>
            <person name="Szollosi G."/>
            <person name="Zifcakova L."/>
            <person name="Stursova M."/>
            <person name="Spatafora J.W."/>
            <person name="Tedersoo L."/>
            <person name="Vaario L.M."/>
            <person name="Yamada A."/>
            <person name="Yan M."/>
            <person name="Wang P."/>
            <person name="Xu J."/>
            <person name="Bruns T."/>
            <person name="Baldrian P."/>
            <person name="Vilgalys R."/>
            <person name="Dunand C."/>
            <person name="Henrissat B."/>
            <person name="Grigoriev I.V."/>
            <person name="Hibbett D."/>
            <person name="Nagy L.G."/>
            <person name="Martin F.M."/>
        </authorList>
    </citation>
    <scope>NUCLEOTIDE SEQUENCE</scope>
    <source>
        <strain evidence="1">Prilba</strain>
    </source>
</reference>
<sequence>MRPSSNRTSLPLGPNPKFSATALFRRFSNPSTYSTNGNALGGQPAALPPIDPTSIIHNQVHDASLYPANPPSTVHEYNLKSRGKDYALIIVTSHALDVHDTPLLYFGEEIKGYVMLSRTDLSDMQSMDVVLQVFDSDNIIPSFEVKRVLLSQQVDDSHTSNGYFCWPFALLPPADSIPSSGSSADSSYGHQSSFSHGTDSDLKFQLIVTISRRGRLNRNVGVKQKIFYVPPPDHPVLRSSPAQISISLPDTTTTSSWTQQRLPPVGMKGLLHGQVYVEVECKLIMPREYPIGNTIPLRIVLTSENHEALDLFSPSHVIDVRLHKVVAFGDRAGAVRPLSLKDHDAFHRVELVAKAKWELPDTQAKELPPNGQHRRPRWRVKINGTLQRNPDVELCPSYEEPGVSMAIVYFVGLFPFRVAEFIPDRRSNKELAIGKINLTKPPKPDARPAS</sequence>
<evidence type="ECO:0000313" key="1">
    <source>
        <dbReference type="EMBL" id="KAF8485988.1"/>
    </source>
</evidence>
<dbReference type="AlphaFoldDB" id="A0A9P5TDM9"/>
<dbReference type="EMBL" id="WHVB01000002">
    <property type="protein sequence ID" value="KAF8485988.1"/>
    <property type="molecule type" value="Genomic_DNA"/>
</dbReference>
<proteinExistence type="predicted"/>
<comment type="caution">
    <text evidence="1">The sequence shown here is derived from an EMBL/GenBank/DDBJ whole genome shotgun (WGS) entry which is preliminary data.</text>
</comment>
<dbReference type="Proteomes" id="UP000759537">
    <property type="component" value="Unassembled WGS sequence"/>
</dbReference>
<organism evidence="1 2">
    <name type="scientific">Russula ochroleuca</name>
    <dbReference type="NCBI Taxonomy" id="152965"/>
    <lineage>
        <taxon>Eukaryota</taxon>
        <taxon>Fungi</taxon>
        <taxon>Dikarya</taxon>
        <taxon>Basidiomycota</taxon>
        <taxon>Agaricomycotina</taxon>
        <taxon>Agaricomycetes</taxon>
        <taxon>Russulales</taxon>
        <taxon>Russulaceae</taxon>
        <taxon>Russula</taxon>
    </lineage>
</organism>
<name>A0A9P5TDM9_9AGAM</name>
<protein>
    <submittedName>
        <fullName evidence="1">Uncharacterized protein</fullName>
    </submittedName>
</protein>
<gene>
    <name evidence="1" type="ORF">DFH94DRAFT_163201</name>
</gene>
<accession>A0A9P5TDM9</accession>
<keyword evidence="2" id="KW-1185">Reference proteome</keyword>
<dbReference type="OrthoDB" id="3162660at2759"/>
<evidence type="ECO:0000313" key="2">
    <source>
        <dbReference type="Proteomes" id="UP000759537"/>
    </source>
</evidence>
<reference evidence="1" key="1">
    <citation type="submission" date="2019-10" db="EMBL/GenBank/DDBJ databases">
        <authorList>
            <consortium name="DOE Joint Genome Institute"/>
            <person name="Kuo A."/>
            <person name="Miyauchi S."/>
            <person name="Kiss E."/>
            <person name="Drula E."/>
            <person name="Kohler A."/>
            <person name="Sanchez-Garcia M."/>
            <person name="Andreopoulos B."/>
            <person name="Barry K.W."/>
            <person name="Bonito G."/>
            <person name="Buee M."/>
            <person name="Carver A."/>
            <person name="Chen C."/>
            <person name="Cichocki N."/>
            <person name="Clum A."/>
            <person name="Culley D."/>
            <person name="Crous P.W."/>
            <person name="Fauchery L."/>
            <person name="Girlanda M."/>
            <person name="Hayes R."/>
            <person name="Keri Z."/>
            <person name="LaButti K."/>
            <person name="Lipzen A."/>
            <person name="Lombard V."/>
            <person name="Magnuson J."/>
            <person name="Maillard F."/>
            <person name="Morin E."/>
            <person name="Murat C."/>
            <person name="Nolan M."/>
            <person name="Ohm R."/>
            <person name="Pangilinan J."/>
            <person name="Pereira M."/>
            <person name="Perotto S."/>
            <person name="Peter M."/>
            <person name="Riley R."/>
            <person name="Sitrit Y."/>
            <person name="Stielow B."/>
            <person name="Szollosi G."/>
            <person name="Zifcakova L."/>
            <person name="Stursova M."/>
            <person name="Spatafora J.W."/>
            <person name="Tedersoo L."/>
            <person name="Vaario L.-M."/>
            <person name="Yamada A."/>
            <person name="Yan M."/>
            <person name="Wang P."/>
            <person name="Xu J."/>
            <person name="Bruns T."/>
            <person name="Baldrian P."/>
            <person name="Vilgalys R."/>
            <person name="Henrissat B."/>
            <person name="Grigoriev I.V."/>
            <person name="Hibbett D."/>
            <person name="Nagy L.G."/>
            <person name="Martin F.M."/>
        </authorList>
    </citation>
    <scope>NUCLEOTIDE SEQUENCE</scope>
    <source>
        <strain evidence="1">Prilba</strain>
    </source>
</reference>